<sequence>MNPKLKCTCDLLVEAHDSSWEGVWDWMNAILQNRMTEQWEEENSSARASALALLANAVRVLATALLSSDSIL</sequence>
<dbReference type="EMBL" id="NHYD01000298">
    <property type="protein sequence ID" value="PPQ94562.1"/>
    <property type="molecule type" value="Genomic_DNA"/>
</dbReference>
<evidence type="ECO:0000313" key="2">
    <source>
        <dbReference type="Proteomes" id="UP000283269"/>
    </source>
</evidence>
<dbReference type="InParanoid" id="A0A409XUQ3"/>
<reference evidence="1 2" key="1">
    <citation type="journal article" date="2018" name="Evol. Lett.">
        <title>Horizontal gene cluster transfer increased hallucinogenic mushroom diversity.</title>
        <authorList>
            <person name="Reynolds H.T."/>
            <person name="Vijayakumar V."/>
            <person name="Gluck-Thaler E."/>
            <person name="Korotkin H.B."/>
            <person name="Matheny P.B."/>
            <person name="Slot J.C."/>
        </authorList>
    </citation>
    <scope>NUCLEOTIDE SEQUENCE [LARGE SCALE GENOMIC DNA]</scope>
    <source>
        <strain evidence="1 2">2631</strain>
    </source>
</reference>
<keyword evidence="2" id="KW-1185">Reference proteome</keyword>
<gene>
    <name evidence="1" type="ORF">CVT25_011512</name>
</gene>
<name>A0A409XUQ3_PSICY</name>
<evidence type="ECO:0000313" key="1">
    <source>
        <dbReference type="EMBL" id="PPQ94562.1"/>
    </source>
</evidence>
<proteinExistence type="predicted"/>
<comment type="caution">
    <text evidence="1">The sequence shown here is derived from an EMBL/GenBank/DDBJ whole genome shotgun (WGS) entry which is preliminary data.</text>
</comment>
<organism evidence="1 2">
    <name type="scientific">Psilocybe cyanescens</name>
    <dbReference type="NCBI Taxonomy" id="93625"/>
    <lineage>
        <taxon>Eukaryota</taxon>
        <taxon>Fungi</taxon>
        <taxon>Dikarya</taxon>
        <taxon>Basidiomycota</taxon>
        <taxon>Agaricomycotina</taxon>
        <taxon>Agaricomycetes</taxon>
        <taxon>Agaricomycetidae</taxon>
        <taxon>Agaricales</taxon>
        <taxon>Agaricineae</taxon>
        <taxon>Strophariaceae</taxon>
        <taxon>Psilocybe</taxon>
    </lineage>
</organism>
<dbReference type="AlphaFoldDB" id="A0A409XUQ3"/>
<dbReference type="Proteomes" id="UP000283269">
    <property type="component" value="Unassembled WGS sequence"/>
</dbReference>
<accession>A0A409XUQ3</accession>
<protein>
    <submittedName>
        <fullName evidence="1">Uncharacterized protein</fullName>
    </submittedName>
</protein>